<feature type="region of interest" description="Disordered" evidence="2">
    <location>
        <begin position="177"/>
        <end position="201"/>
    </location>
</feature>
<keyword evidence="1" id="KW-0175">Coiled coil</keyword>
<reference evidence="3 4" key="1">
    <citation type="journal article" date="2016" name="Nat. Commun.">
        <title>Thousands of microbial genomes shed light on interconnected biogeochemical processes in an aquifer system.</title>
        <authorList>
            <person name="Anantharaman K."/>
            <person name="Brown C.T."/>
            <person name="Hug L.A."/>
            <person name="Sharon I."/>
            <person name="Castelle C.J."/>
            <person name="Probst A.J."/>
            <person name="Thomas B.C."/>
            <person name="Singh A."/>
            <person name="Wilkins M.J."/>
            <person name="Karaoz U."/>
            <person name="Brodie E.L."/>
            <person name="Williams K.H."/>
            <person name="Hubbard S.S."/>
            <person name="Banfield J.F."/>
        </authorList>
    </citation>
    <scope>NUCLEOTIDE SEQUENCE [LARGE SCALE GENOMIC DNA]</scope>
</reference>
<feature type="compositionally biased region" description="Basic and acidic residues" evidence="2">
    <location>
        <begin position="41"/>
        <end position="52"/>
    </location>
</feature>
<feature type="compositionally biased region" description="Polar residues" evidence="2">
    <location>
        <begin position="111"/>
        <end position="123"/>
    </location>
</feature>
<gene>
    <name evidence="3" type="ORF">A3A03_01400</name>
</gene>
<comment type="caution">
    <text evidence="3">The sequence shown here is derived from an EMBL/GenBank/DDBJ whole genome shotgun (WGS) entry which is preliminary data.</text>
</comment>
<evidence type="ECO:0000256" key="1">
    <source>
        <dbReference type="SAM" id="Coils"/>
    </source>
</evidence>
<evidence type="ECO:0000313" key="3">
    <source>
        <dbReference type="EMBL" id="OGI93634.1"/>
    </source>
</evidence>
<dbReference type="EMBL" id="MFUX01000041">
    <property type="protein sequence ID" value="OGI93634.1"/>
    <property type="molecule type" value="Genomic_DNA"/>
</dbReference>
<protein>
    <submittedName>
        <fullName evidence="3">Uncharacterized protein</fullName>
    </submittedName>
</protein>
<feature type="region of interest" description="Disordered" evidence="2">
    <location>
        <begin position="39"/>
        <end position="74"/>
    </location>
</feature>
<feature type="region of interest" description="Disordered" evidence="2">
    <location>
        <begin position="232"/>
        <end position="253"/>
    </location>
</feature>
<dbReference type="Proteomes" id="UP000176629">
    <property type="component" value="Unassembled WGS sequence"/>
</dbReference>
<dbReference type="STRING" id="1801773.A3A03_01400"/>
<proteinExistence type="predicted"/>
<feature type="region of interest" description="Disordered" evidence="2">
    <location>
        <begin position="103"/>
        <end position="123"/>
    </location>
</feature>
<accession>A0A1F6XHD9</accession>
<name>A0A1F6XHD9_9BACT</name>
<sequence length="253" mass="28131">MPENIPTPKSAEEMRVEELRKTINETSKRTAEALATLQRIEAADKKPAEPAERATAAPVTPPTPEPAPTYEKKPGWFKRNWLGLGLSTLIASGGFVGVKTTLDKKEKKSTTPETATKEIVTTSTKALEEMHIEPRETNMTVAIETAQKRAETERKLAEKDAEIRAIKERIEKIEKAAKSTPVIQSKPRPAGQNERPEETTLQGIRKILEAGKPLKGNEDIIWNQAIIRYGVRGANERARQNDIPKPPKEDSND</sequence>
<evidence type="ECO:0000256" key="2">
    <source>
        <dbReference type="SAM" id="MobiDB-lite"/>
    </source>
</evidence>
<feature type="coiled-coil region" evidence="1">
    <location>
        <begin position="149"/>
        <end position="176"/>
    </location>
</feature>
<evidence type="ECO:0000313" key="4">
    <source>
        <dbReference type="Proteomes" id="UP000176629"/>
    </source>
</evidence>
<feature type="compositionally biased region" description="Basic and acidic residues" evidence="2">
    <location>
        <begin position="234"/>
        <end position="253"/>
    </location>
</feature>
<organism evidence="3 4">
    <name type="scientific">Candidatus Nomurabacteria bacterium RIFCSPLOWO2_01_FULL_40_18</name>
    <dbReference type="NCBI Taxonomy" id="1801773"/>
    <lineage>
        <taxon>Bacteria</taxon>
        <taxon>Candidatus Nomuraibacteriota</taxon>
    </lineage>
</organism>
<dbReference type="AlphaFoldDB" id="A0A1F6XHD9"/>